<protein>
    <recommendedName>
        <fullName evidence="4">Fungal N-terminal domain-containing protein</fullName>
    </recommendedName>
</protein>
<evidence type="ECO:0000313" key="2">
    <source>
        <dbReference type="EMBL" id="KAF2263548.1"/>
    </source>
</evidence>
<dbReference type="PANTHER" id="PTHR38886">
    <property type="entry name" value="SESA DOMAIN-CONTAINING PROTEIN"/>
    <property type="match status" value="1"/>
</dbReference>
<evidence type="ECO:0000256" key="1">
    <source>
        <dbReference type="SAM" id="MobiDB-lite"/>
    </source>
</evidence>
<keyword evidence="3" id="KW-1185">Reference proteome</keyword>
<evidence type="ECO:0008006" key="4">
    <source>
        <dbReference type="Google" id="ProtNLM"/>
    </source>
</evidence>
<sequence>MVEFGWSASCIVEAIKTAEKIRRAMQTAGGAEDHYSETIAFLSQVDATFNLLEEFIREHPDSRYAHPIVNQLKLVEIPWNKLESDYINKYEKSLSSDSTRSKPKRVPRKVQWALENMGEEVKKLKNEILGPLGMIDSWLLLETMRTVGDLNEKCQQIIDGLQLANISDTLERGFQELQEATATHETTHDEQREVLESLRWSIAQQHKEISAALVNEASAASTSRLEEREAMASILNITENTASALTDIEDLLWLQQTSNTTLIDGLQDQRALLKTVERNLHDLTANVSSQANHHNTKPGGKGLPDAALNFVTVGRVLAAVALGLTFVLSMEPVETPELPASRVRIRPRVTAPQSSVSLKQDLENQAFKGIAPAPSQKHPQWITEFNTTENTPDAPDSALSSKDDTSTQGTHGSEKSGKYTKEGGVWFCCTCCAGPHFGWHCFCANCGHRCEGCKIKCPPPPKPSSTKSKVSEKKIGYTYDTYDYRLTKAKSIYNAHDVWRIPKPAHQREIHNRQSRKRRAHLEARKLNEGYRRRRSEAAVGTVAHDVRRIVRGVGPCYRQKGGTLMVRNLATTSREDGQPAPVQTLWGGEF</sequence>
<organism evidence="2 3">
    <name type="scientific">Lojkania enalia</name>
    <dbReference type="NCBI Taxonomy" id="147567"/>
    <lineage>
        <taxon>Eukaryota</taxon>
        <taxon>Fungi</taxon>
        <taxon>Dikarya</taxon>
        <taxon>Ascomycota</taxon>
        <taxon>Pezizomycotina</taxon>
        <taxon>Dothideomycetes</taxon>
        <taxon>Pleosporomycetidae</taxon>
        <taxon>Pleosporales</taxon>
        <taxon>Pleosporales incertae sedis</taxon>
        <taxon>Lojkania</taxon>
    </lineage>
</organism>
<dbReference type="PANTHER" id="PTHR38886:SF1">
    <property type="entry name" value="NACHT-NTPASE AND P-LOOP NTPASES N-TERMINAL DOMAIN-CONTAINING PROTEIN"/>
    <property type="match status" value="1"/>
</dbReference>
<accession>A0A9P4N3G4</accession>
<comment type="caution">
    <text evidence="2">The sequence shown here is derived from an EMBL/GenBank/DDBJ whole genome shotgun (WGS) entry which is preliminary data.</text>
</comment>
<feature type="region of interest" description="Disordered" evidence="1">
    <location>
        <begin position="386"/>
        <end position="417"/>
    </location>
</feature>
<name>A0A9P4N3G4_9PLEO</name>
<dbReference type="EMBL" id="ML986625">
    <property type="protein sequence ID" value="KAF2263548.1"/>
    <property type="molecule type" value="Genomic_DNA"/>
</dbReference>
<gene>
    <name evidence="2" type="ORF">CC78DRAFT_603772</name>
</gene>
<proteinExistence type="predicted"/>
<reference evidence="3" key="1">
    <citation type="journal article" date="2020" name="Stud. Mycol.">
        <title>101 Dothideomycetes genomes: A test case for predicting lifestyles and emergence of pathogens.</title>
        <authorList>
            <person name="Haridas S."/>
            <person name="Albert R."/>
            <person name="Binder M."/>
            <person name="Bloem J."/>
            <person name="LaButti K."/>
            <person name="Salamov A."/>
            <person name="Andreopoulos B."/>
            <person name="Baker S."/>
            <person name="Barry K."/>
            <person name="Bills G."/>
            <person name="Bluhm B."/>
            <person name="Cannon C."/>
            <person name="Castanera R."/>
            <person name="Culley D."/>
            <person name="Daum C."/>
            <person name="Ezra D."/>
            <person name="Gonzalez J."/>
            <person name="Henrissat B."/>
            <person name="Kuo A."/>
            <person name="Liang C."/>
            <person name="Lipzen A."/>
            <person name="Lutzoni F."/>
            <person name="Magnuson J."/>
            <person name="Mondo S."/>
            <person name="Nolan M."/>
            <person name="Ohm R."/>
            <person name="Pangilinan J."/>
            <person name="Park H.-J."/>
            <person name="Ramirez L."/>
            <person name="Alfaro M."/>
            <person name="Sun H."/>
            <person name="Tritt A."/>
            <person name="Yoshinaga Y."/>
            <person name="Zwiers L.-H."/>
            <person name="Turgeon B."/>
            <person name="Goodwin S."/>
            <person name="Spatafora J."/>
            <person name="Crous P."/>
            <person name="Grigoriev I."/>
        </authorList>
    </citation>
    <scope>NUCLEOTIDE SEQUENCE [LARGE SCALE GENOMIC DNA]</scope>
    <source>
        <strain evidence="3">CBS 304.66</strain>
    </source>
</reference>
<evidence type="ECO:0000313" key="3">
    <source>
        <dbReference type="Proteomes" id="UP000800093"/>
    </source>
</evidence>
<dbReference type="OrthoDB" id="3045089at2759"/>
<dbReference type="Proteomes" id="UP000800093">
    <property type="component" value="Unassembled WGS sequence"/>
</dbReference>
<dbReference type="AlphaFoldDB" id="A0A9P4N3G4"/>